<protein>
    <submittedName>
        <fullName evidence="1">Uncharacterized protein</fullName>
    </submittedName>
</protein>
<name>A0A4S2JEB9_9HYME</name>
<dbReference type="AlphaFoldDB" id="A0A4S2JEB9"/>
<keyword evidence="2" id="KW-1185">Reference proteome</keyword>
<sequence>MRLPLREQARLSNDKLALFDATGRDFSDVAANELLEREWDNEILFFGRFQVGRTLTGF</sequence>
<dbReference type="Proteomes" id="UP000310200">
    <property type="component" value="Unassembled WGS sequence"/>
</dbReference>
<evidence type="ECO:0000313" key="1">
    <source>
        <dbReference type="EMBL" id="TGZ33760.1"/>
    </source>
</evidence>
<evidence type="ECO:0000313" key="2">
    <source>
        <dbReference type="Proteomes" id="UP000310200"/>
    </source>
</evidence>
<accession>A0A4S2JEB9</accession>
<organism evidence="1 2">
    <name type="scientific">Temnothorax longispinosus</name>
    <dbReference type="NCBI Taxonomy" id="300112"/>
    <lineage>
        <taxon>Eukaryota</taxon>
        <taxon>Metazoa</taxon>
        <taxon>Ecdysozoa</taxon>
        <taxon>Arthropoda</taxon>
        <taxon>Hexapoda</taxon>
        <taxon>Insecta</taxon>
        <taxon>Pterygota</taxon>
        <taxon>Neoptera</taxon>
        <taxon>Endopterygota</taxon>
        <taxon>Hymenoptera</taxon>
        <taxon>Apocrita</taxon>
        <taxon>Aculeata</taxon>
        <taxon>Formicoidea</taxon>
        <taxon>Formicidae</taxon>
        <taxon>Myrmicinae</taxon>
        <taxon>Temnothorax</taxon>
    </lineage>
</organism>
<dbReference type="EMBL" id="QBLH01003769">
    <property type="protein sequence ID" value="TGZ33760.1"/>
    <property type="molecule type" value="Genomic_DNA"/>
</dbReference>
<proteinExistence type="predicted"/>
<gene>
    <name evidence="1" type="ORF">DBV15_07010</name>
</gene>
<reference evidence="1 2" key="1">
    <citation type="journal article" date="2019" name="Philos. Trans. R. Soc. Lond., B, Biol. Sci.">
        <title>Ant behaviour and brain gene expression of defending hosts depend on the ecological success of the intruding social parasite.</title>
        <authorList>
            <person name="Kaur R."/>
            <person name="Stoldt M."/>
            <person name="Jongepier E."/>
            <person name="Feldmeyer B."/>
            <person name="Menzel F."/>
            <person name="Bornberg-Bauer E."/>
            <person name="Foitzik S."/>
        </authorList>
    </citation>
    <scope>NUCLEOTIDE SEQUENCE [LARGE SCALE GENOMIC DNA]</scope>
    <source>
        <tissue evidence="1">Whole body</tissue>
    </source>
</reference>
<comment type="caution">
    <text evidence="1">The sequence shown here is derived from an EMBL/GenBank/DDBJ whole genome shotgun (WGS) entry which is preliminary data.</text>
</comment>